<proteinExistence type="predicted"/>
<dbReference type="GO" id="GO:0008265">
    <property type="term" value="F:molybdenum cofactor sulfurtransferase activity"/>
    <property type="evidence" value="ECO:0007669"/>
    <property type="project" value="TreeGrafter"/>
</dbReference>
<evidence type="ECO:0000259" key="3">
    <source>
        <dbReference type="Pfam" id="PF00266"/>
    </source>
</evidence>
<dbReference type="Pfam" id="PF00266">
    <property type="entry name" value="Aminotran_5"/>
    <property type="match status" value="1"/>
</dbReference>
<dbReference type="SUPFAM" id="SSF53383">
    <property type="entry name" value="PLP-dependent transferases"/>
    <property type="match status" value="1"/>
</dbReference>
<evidence type="ECO:0000313" key="4">
    <source>
        <dbReference type="EMBL" id="TPX15385.1"/>
    </source>
</evidence>
<dbReference type="OrthoDB" id="10264306at2759"/>
<dbReference type="InterPro" id="IPR015421">
    <property type="entry name" value="PyrdxlP-dep_Trfase_major"/>
</dbReference>
<evidence type="ECO:0000313" key="5">
    <source>
        <dbReference type="Proteomes" id="UP000319257"/>
    </source>
</evidence>
<feature type="chain" id="PRO_5021421078" description="Aminotransferase class V domain-containing protein" evidence="2">
    <location>
        <begin position="28"/>
        <end position="440"/>
    </location>
</feature>
<dbReference type="InterPro" id="IPR000192">
    <property type="entry name" value="Aminotrans_V_dom"/>
</dbReference>
<feature type="compositionally biased region" description="Low complexity" evidence="1">
    <location>
        <begin position="303"/>
        <end position="314"/>
    </location>
</feature>
<dbReference type="Gene3D" id="3.40.640.10">
    <property type="entry name" value="Type I PLP-dependent aspartate aminotransferase-like (Major domain)"/>
    <property type="match status" value="1"/>
</dbReference>
<dbReference type="RefSeq" id="XP_030997096.1">
    <property type="nucleotide sequence ID" value="XM_031138767.1"/>
</dbReference>
<dbReference type="Proteomes" id="UP000319257">
    <property type="component" value="Unassembled WGS sequence"/>
</dbReference>
<dbReference type="PANTHER" id="PTHR14237">
    <property type="entry name" value="MOLYBDOPTERIN COFACTOR SULFURASE MOSC"/>
    <property type="match status" value="1"/>
</dbReference>
<protein>
    <recommendedName>
        <fullName evidence="3">Aminotransferase class V domain-containing protein</fullName>
    </recommendedName>
</protein>
<gene>
    <name evidence="4" type="ORF">E0L32_004365</name>
</gene>
<dbReference type="GeneID" id="41971812"/>
<dbReference type="InterPro" id="IPR015424">
    <property type="entry name" value="PyrdxlP-dep_Trfase"/>
</dbReference>
<dbReference type="PANTHER" id="PTHR14237:SF80">
    <property type="entry name" value="MOLYBDENUM COFACTOR SULFURASE"/>
    <property type="match status" value="1"/>
</dbReference>
<feature type="region of interest" description="Disordered" evidence="1">
    <location>
        <begin position="285"/>
        <end position="314"/>
    </location>
</feature>
<dbReference type="AlphaFoldDB" id="A0A507AX79"/>
<feature type="domain" description="Aminotransferase class V" evidence="3">
    <location>
        <begin position="25"/>
        <end position="282"/>
    </location>
</feature>
<dbReference type="InterPro" id="IPR015422">
    <property type="entry name" value="PyrdxlP-dep_Trfase_small"/>
</dbReference>
<dbReference type="EMBL" id="SKBQ01000021">
    <property type="protein sequence ID" value="TPX15385.1"/>
    <property type="molecule type" value="Genomic_DNA"/>
</dbReference>
<dbReference type="STRING" id="1093900.A0A507AX79"/>
<keyword evidence="5" id="KW-1185">Reference proteome</keyword>
<reference evidence="4 5" key="1">
    <citation type="submission" date="2019-06" db="EMBL/GenBank/DDBJ databases">
        <title>Draft genome sequence of the filamentous fungus Phialemoniopsis curvata isolated from diesel fuel.</title>
        <authorList>
            <person name="Varaljay V.A."/>
            <person name="Lyon W.J."/>
            <person name="Crouch A.L."/>
            <person name="Drake C.E."/>
            <person name="Hollomon J.M."/>
            <person name="Nadeau L.J."/>
            <person name="Nunn H.S."/>
            <person name="Stevenson B.S."/>
            <person name="Bojanowski C.L."/>
            <person name="Crookes-Goodson W.J."/>
        </authorList>
    </citation>
    <scope>NUCLEOTIDE SEQUENCE [LARGE SCALE GENOMIC DNA]</scope>
    <source>
        <strain evidence="4 5">D216</strain>
    </source>
</reference>
<keyword evidence="2" id="KW-0732">Signal</keyword>
<accession>A0A507AX79</accession>
<dbReference type="GO" id="GO:0043545">
    <property type="term" value="P:molybdopterin cofactor metabolic process"/>
    <property type="evidence" value="ECO:0007669"/>
    <property type="project" value="TreeGrafter"/>
</dbReference>
<comment type="caution">
    <text evidence="4">The sequence shown here is derived from an EMBL/GenBank/DDBJ whole genome shotgun (WGS) entry which is preliminary data.</text>
</comment>
<evidence type="ECO:0000256" key="1">
    <source>
        <dbReference type="SAM" id="MobiDB-lite"/>
    </source>
</evidence>
<evidence type="ECO:0000256" key="2">
    <source>
        <dbReference type="SAM" id="SignalP"/>
    </source>
</evidence>
<dbReference type="Gene3D" id="3.90.1150.10">
    <property type="entry name" value="Aspartate Aminotransferase, domain 1"/>
    <property type="match status" value="1"/>
</dbReference>
<dbReference type="InParanoid" id="A0A507AX79"/>
<organism evidence="4 5">
    <name type="scientific">Thyridium curvatum</name>
    <dbReference type="NCBI Taxonomy" id="1093900"/>
    <lineage>
        <taxon>Eukaryota</taxon>
        <taxon>Fungi</taxon>
        <taxon>Dikarya</taxon>
        <taxon>Ascomycota</taxon>
        <taxon>Pezizomycotina</taxon>
        <taxon>Sordariomycetes</taxon>
        <taxon>Sordariomycetidae</taxon>
        <taxon>Thyridiales</taxon>
        <taxon>Thyridiaceae</taxon>
        <taxon>Thyridium</taxon>
    </lineage>
</organism>
<name>A0A507AX79_9PEZI</name>
<feature type="signal peptide" evidence="2">
    <location>
        <begin position="1"/>
        <end position="27"/>
    </location>
</feature>
<sequence length="440" mass="47516">MVSSHPFAISFKHALASLLIATVGVYLDHSGATIYARSTVDGFAHNMAANLYGNPHSANEPAKVSGEMVDATRAKALRFLGADPRYFDLVFVANATAGIKFVAESFRDLAEKTRRRSFWYGYHKDAHTSLVGVRQLTRAGDAHCFGSDGEVDEWLADPVEARRYVGQAQTRGLGLFAYPAQSNLSGRRLPLAWTRKLRASAPLQNTYSLLDAAAYAMTSPMANVFADPDAAPDFTCLSFYKIFGFPDLGALVVRRDSGHILTLRKYFGGGTVTMVSALGEAWHKSKGHEATSSSPPADHHADAAGAAASSSPSYSIHDGLEDGTLPFHSILALDQAIDVHGSLYGSMDNVSRYTNRLAARMYARMTALRHGNGQPVCRVYCDGDGAFGDPRRQGATVAFNIMRADGSYVAYSDVERLANEKGIYVRSGGAFSPRFMSLAS</sequence>